<evidence type="ECO:0000313" key="7">
    <source>
        <dbReference type="EMBL" id="MBB4037938.1"/>
    </source>
</evidence>
<evidence type="ECO:0000256" key="4">
    <source>
        <dbReference type="ARBA" id="ARBA00023136"/>
    </source>
</evidence>
<evidence type="ECO:0000256" key="5">
    <source>
        <dbReference type="SAM" id="Phobius"/>
    </source>
</evidence>
<organism evidence="7 8">
    <name type="scientific">Dysgonomonas hofstadii</name>
    <dbReference type="NCBI Taxonomy" id="637886"/>
    <lineage>
        <taxon>Bacteria</taxon>
        <taxon>Pseudomonadati</taxon>
        <taxon>Bacteroidota</taxon>
        <taxon>Bacteroidia</taxon>
        <taxon>Bacteroidales</taxon>
        <taxon>Dysgonomonadaceae</taxon>
        <taxon>Dysgonomonas</taxon>
    </lineage>
</organism>
<keyword evidence="3 5" id="KW-1133">Transmembrane helix</keyword>
<comment type="caution">
    <text evidence="7">The sequence shown here is derived from an EMBL/GenBank/DDBJ whole genome shotgun (WGS) entry which is preliminary data.</text>
</comment>
<dbReference type="GO" id="GO:0016020">
    <property type="term" value="C:membrane"/>
    <property type="evidence" value="ECO:0007669"/>
    <property type="project" value="UniProtKB-SubCell"/>
</dbReference>
<feature type="transmembrane region" description="Helical" evidence="5">
    <location>
        <begin position="153"/>
        <end position="177"/>
    </location>
</feature>
<dbReference type="PANTHER" id="PTHR22911">
    <property type="entry name" value="ACYL-MALONYL CONDENSING ENZYME-RELATED"/>
    <property type="match status" value="1"/>
</dbReference>
<feature type="transmembrane region" description="Helical" evidence="5">
    <location>
        <begin position="123"/>
        <end position="141"/>
    </location>
</feature>
<dbReference type="SUPFAM" id="SSF103481">
    <property type="entry name" value="Multidrug resistance efflux transporter EmrE"/>
    <property type="match status" value="2"/>
</dbReference>
<reference evidence="7 8" key="1">
    <citation type="submission" date="2020-08" db="EMBL/GenBank/DDBJ databases">
        <title>Genomic Encyclopedia of Type Strains, Phase IV (KMG-IV): sequencing the most valuable type-strain genomes for metagenomic binning, comparative biology and taxonomic classification.</title>
        <authorList>
            <person name="Goeker M."/>
        </authorList>
    </citation>
    <scope>NUCLEOTIDE SEQUENCE [LARGE SCALE GENOMIC DNA]</scope>
    <source>
        <strain evidence="7 8">DSM 104969</strain>
    </source>
</reference>
<feature type="transmembrane region" description="Helical" evidence="5">
    <location>
        <begin position="37"/>
        <end position="55"/>
    </location>
</feature>
<dbReference type="PANTHER" id="PTHR22911:SF6">
    <property type="entry name" value="SOLUTE CARRIER FAMILY 35 MEMBER G1"/>
    <property type="match status" value="1"/>
</dbReference>
<comment type="subcellular location">
    <subcellularLocation>
        <location evidence="1">Membrane</location>
        <topology evidence="1">Multi-pass membrane protein</topology>
    </subcellularLocation>
</comment>
<keyword evidence="4 5" id="KW-0472">Membrane</keyword>
<sequence>MAYLGEILSLGVAVSWTATALFAEVGSKRLGSLQMNVIRMTLSLVMLGITLWWFTGSPVPLYADGETWFWLSLSGFVGYVLGDYCLFNSYILIGSRFGQLFMTLAPIAAAFSGWIILDERMPLQAVAGMLVTITGIGISIFNRGTTHKIGLKLPVKGVLLGIGAGVGQGVGLVLSKVGMNYYKLSIPHDSMNSVNDMIPFASTFIRAITGVFGFLLIMGYQRKFNTLLAVKNDGKGAGAALGATIFGPFIGVSISLMAVQYTEAGIASTLMALTPIFILLPSRLFFKQEVTLKEVIGAVISVFGVSLFFL</sequence>
<feature type="domain" description="EamA" evidence="6">
    <location>
        <begin position="4"/>
        <end position="139"/>
    </location>
</feature>
<keyword evidence="8" id="KW-1185">Reference proteome</keyword>
<evidence type="ECO:0000256" key="3">
    <source>
        <dbReference type="ARBA" id="ARBA00022989"/>
    </source>
</evidence>
<dbReference type="AlphaFoldDB" id="A0A840CUS7"/>
<feature type="transmembrane region" description="Helical" evidence="5">
    <location>
        <begin position="6"/>
        <end position="25"/>
    </location>
</feature>
<keyword evidence="2 5" id="KW-0812">Transmembrane</keyword>
<feature type="transmembrane region" description="Helical" evidence="5">
    <location>
        <begin position="67"/>
        <end position="87"/>
    </location>
</feature>
<feature type="transmembrane region" description="Helical" evidence="5">
    <location>
        <begin position="264"/>
        <end position="280"/>
    </location>
</feature>
<proteinExistence type="predicted"/>
<dbReference type="EMBL" id="JACIEP010000019">
    <property type="protein sequence ID" value="MBB4037938.1"/>
    <property type="molecule type" value="Genomic_DNA"/>
</dbReference>
<name>A0A840CUS7_9BACT</name>
<evidence type="ECO:0000313" key="8">
    <source>
        <dbReference type="Proteomes" id="UP000555103"/>
    </source>
</evidence>
<evidence type="ECO:0000259" key="6">
    <source>
        <dbReference type="Pfam" id="PF00892"/>
    </source>
</evidence>
<dbReference type="InterPro" id="IPR000620">
    <property type="entry name" value="EamA_dom"/>
</dbReference>
<protein>
    <submittedName>
        <fullName evidence="7">Drug/metabolite transporter (DMT)-like permease</fullName>
    </submittedName>
</protein>
<dbReference type="Pfam" id="PF00892">
    <property type="entry name" value="EamA"/>
    <property type="match status" value="2"/>
</dbReference>
<feature type="transmembrane region" description="Helical" evidence="5">
    <location>
        <begin position="197"/>
        <end position="217"/>
    </location>
</feature>
<feature type="domain" description="EamA" evidence="6">
    <location>
        <begin position="157"/>
        <end position="309"/>
    </location>
</feature>
<dbReference type="InterPro" id="IPR037185">
    <property type="entry name" value="EmrE-like"/>
</dbReference>
<evidence type="ECO:0000256" key="2">
    <source>
        <dbReference type="ARBA" id="ARBA00022692"/>
    </source>
</evidence>
<evidence type="ECO:0000256" key="1">
    <source>
        <dbReference type="ARBA" id="ARBA00004141"/>
    </source>
</evidence>
<dbReference type="RefSeq" id="WP_183308779.1">
    <property type="nucleotide sequence ID" value="NZ_JACIEP010000019.1"/>
</dbReference>
<dbReference type="Proteomes" id="UP000555103">
    <property type="component" value="Unassembled WGS sequence"/>
</dbReference>
<feature type="transmembrane region" description="Helical" evidence="5">
    <location>
        <begin position="99"/>
        <end position="117"/>
    </location>
</feature>
<gene>
    <name evidence="7" type="ORF">GGR21_003862</name>
</gene>
<accession>A0A840CUS7</accession>
<feature type="transmembrane region" description="Helical" evidence="5">
    <location>
        <begin position="238"/>
        <end position="258"/>
    </location>
</feature>